<feature type="transmembrane region" description="Helical" evidence="6">
    <location>
        <begin position="373"/>
        <end position="391"/>
    </location>
</feature>
<dbReference type="InterPro" id="IPR051085">
    <property type="entry name" value="MB_O-acyltransferase"/>
</dbReference>
<dbReference type="GO" id="GO:0005783">
    <property type="term" value="C:endoplasmic reticulum"/>
    <property type="evidence" value="ECO:0007669"/>
    <property type="project" value="TreeGrafter"/>
</dbReference>
<evidence type="ECO:0000256" key="6">
    <source>
        <dbReference type="SAM" id="Phobius"/>
    </source>
</evidence>
<proteinExistence type="inferred from homology"/>
<feature type="transmembrane region" description="Helical" evidence="6">
    <location>
        <begin position="20"/>
        <end position="37"/>
    </location>
</feature>
<keyword evidence="7" id="KW-1185">Reference proteome</keyword>
<feature type="transmembrane region" description="Helical" evidence="6">
    <location>
        <begin position="439"/>
        <end position="459"/>
    </location>
</feature>
<dbReference type="Proteomes" id="UP000887566">
    <property type="component" value="Unplaced"/>
</dbReference>
<dbReference type="WBParaSite" id="PSAMB.scaffold995size37426.g10204.t1">
    <property type="protein sequence ID" value="PSAMB.scaffold995size37426.g10204.t1"/>
    <property type="gene ID" value="PSAMB.scaffold995size37426.g10204"/>
</dbReference>
<evidence type="ECO:0000256" key="5">
    <source>
        <dbReference type="ARBA" id="ARBA00038268"/>
    </source>
</evidence>
<keyword evidence="4 6" id="KW-0472">Membrane</keyword>
<dbReference type="PANTHER" id="PTHR13285">
    <property type="entry name" value="ACYLTRANSFERASE"/>
    <property type="match status" value="1"/>
</dbReference>
<evidence type="ECO:0000256" key="2">
    <source>
        <dbReference type="ARBA" id="ARBA00022692"/>
    </source>
</evidence>
<evidence type="ECO:0000256" key="4">
    <source>
        <dbReference type="ARBA" id="ARBA00023136"/>
    </source>
</evidence>
<dbReference type="GO" id="GO:0016409">
    <property type="term" value="F:palmitoyltransferase activity"/>
    <property type="evidence" value="ECO:0007669"/>
    <property type="project" value="TreeGrafter"/>
</dbReference>
<dbReference type="AlphaFoldDB" id="A0A914XTP6"/>
<feature type="transmembrane region" description="Helical" evidence="6">
    <location>
        <begin position="208"/>
        <end position="226"/>
    </location>
</feature>
<feature type="transmembrane region" description="Helical" evidence="6">
    <location>
        <begin position="141"/>
        <end position="160"/>
    </location>
</feature>
<name>A0A914XTP6_9BILA</name>
<sequence length="510" mass="59325">MPHRTEIKHFTTLPLPENLFYLSMTIGHALFAIATVYENSKYLELPYGRTLFGFTKDTYDTEWVKWTDELPLTVLTLLLHSVVFNLGSRVLNASTHGMLCLAFWTILHFALYSITTLFECFIFALVCLVTVHRLRRMEHTNCRLIGAALIWTYALIWLFMMNNTILVFDNWNASLLKAYKLFQIVSYSLVLIGEQDPLPSIRICSLELLAYCIYWPTSTILIVPYASFREQMTKRAPKLSPADKRRLLFMALRVAFWTVLAEISTAFLYQAAYMQNPDIMEDEFTSSWQYFSVAYTASQFFHTMYMSIFGIPALFASLDGLSTISFPPICTAHASLFSKVWRYFDRGLYAFLSIHLFRPIARVSDELGLSYRILGRLLAGATAFVFVYLWHGASVSYYRWAMLNMLEFSLELFGRAVWNHFDLHEQLSSHLSQRNIRRLVCLFHVPCLFISFASITYFFGTHNGATGDLIWKVFFTDRLFQLTWSGLYSIFFLYCHAQTCYELDEWVGFR</sequence>
<dbReference type="InterPro" id="IPR004299">
    <property type="entry name" value="MBOAT_fam"/>
</dbReference>
<feature type="transmembrane region" description="Helical" evidence="6">
    <location>
        <begin position="247"/>
        <end position="272"/>
    </location>
</feature>
<dbReference type="Pfam" id="PF03062">
    <property type="entry name" value="MBOAT"/>
    <property type="match status" value="1"/>
</dbReference>
<keyword evidence="2 6" id="KW-0812">Transmembrane</keyword>
<comment type="subcellular location">
    <subcellularLocation>
        <location evidence="1">Membrane</location>
        <topology evidence="1">Multi-pass membrane protein</topology>
    </subcellularLocation>
</comment>
<accession>A0A914XTP6</accession>
<protein>
    <submittedName>
        <fullName evidence="8">Protein-cysteine N-palmitoyltransferase Rasp</fullName>
    </submittedName>
</protein>
<feature type="transmembrane region" description="Helical" evidence="6">
    <location>
        <begin position="103"/>
        <end position="129"/>
    </location>
</feature>
<evidence type="ECO:0000313" key="7">
    <source>
        <dbReference type="Proteomes" id="UP000887566"/>
    </source>
</evidence>
<keyword evidence="3 6" id="KW-1133">Transmembrane helix</keyword>
<organism evidence="7 8">
    <name type="scientific">Plectus sambesii</name>
    <dbReference type="NCBI Taxonomy" id="2011161"/>
    <lineage>
        <taxon>Eukaryota</taxon>
        <taxon>Metazoa</taxon>
        <taxon>Ecdysozoa</taxon>
        <taxon>Nematoda</taxon>
        <taxon>Chromadorea</taxon>
        <taxon>Plectida</taxon>
        <taxon>Plectina</taxon>
        <taxon>Plectoidea</taxon>
        <taxon>Plectidae</taxon>
        <taxon>Plectus</taxon>
    </lineage>
</organism>
<evidence type="ECO:0000313" key="8">
    <source>
        <dbReference type="WBParaSite" id="PSAMB.scaffold995size37426.g10204.t1"/>
    </source>
</evidence>
<reference evidence="8" key="1">
    <citation type="submission" date="2022-11" db="UniProtKB">
        <authorList>
            <consortium name="WormBaseParasite"/>
        </authorList>
    </citation>
    <scope>IDENTIFICATION</scope>
</reference>
<dbReference type="GO" id="GO:0016020">
    <property type="term" value="C:membrane"/>
    <property type="evidence" value="ECO:0007669"/>
    <property type="project" value="UniProtKB-SubCell"/>
</dbReference>
<evidence type="ECO:0000256" key="1">
    <source>
        <dbReference type="ARBA" id="ARBA00004141"/>
    </source>
</evidence>
<evidence type="ECO:0000256" key="3">
    <source>
        <dbReference type="ARBA" id="ARBA00022989"/>
    </source>
</evidence>
<comment type="similarity">
    <text evidence="5">Belongs to the membrane-bound acyltransferase family. HHAT subfamily.</text>
</comment>
<dbReference type="PANTHER" id="PTHR13285:SF18">
    <property type="entry name" value="PROTEIN-CYSTEINE N-PALMITOYLTRANSFERASE RASP"/>
    <property type="match status" value="1"/>
</dbReference>